<dbReference type="OrthoDB" id="2260578at2759"/>
<organism evidence="1 2">
    <name type="scientific">Lentinula aciculospora</name>
    <dbReference type="NCBI Taxonomy" id="153920"/>
    <lineage>
        <taxon>Eukaryota</taxon>
        <taxon>Fungi</taxon>
        <taxon>Dikarya</taxon>
        <taxon>Basidiomycota</taxon>
        <taxon>Agaricomycotina</taxon>
        <taxon>Agaricomycetes</taxon>
        <taxon>Agaricomycetidae</taxon>
        <taxon>Agaricales</taxon>
        <taxon>Marasmiineae</taxon>
        <taxon>Omphalotaceae</taxon>
        <taxon>Lentinula</taxon>
    </lineage>
</organism>
<keyword evidence="2" id="KW-1185">Reference proteome</keyword>
<dbReference type="Proteomes" id="UP001150266">
    <property type="component" value="Unassembled WGS sequence"/>
</dbReference>
<reference evidence="1" key="1">
    <citation type="submission" date="2022-08" db="EMBL/GenBank/DDBJ databases">
        <title>A Global Phylogenomic Analysis of the Shiitake Genus Lentinula.</title>
        <authorList>
            <consortium name="DOE Joint Genome Institute"/>
            <person name="Sierra-Patev S."/>
            <person name="Min B."/>
            <person name="Naranjo-Ortiz M."/>
            <person name="Looney B."/>
            <person name="Konkel Z."/>
            <person name="Slot J.C."/>
            <person name="Sakamoto Y."/>
            <person name="Steenwyk J.L."/>
            <person name="Rokas A."/>
            <person name="Carro J."/>
            <person name="Camarero S."/>
            <person name="Ferreira P."/>
            <person name="Molpeceres G."/>
            <person name="Ruiz-Duenas F.J."/>
            <person name="Serrano A."/>
            <person name="Henrissat B."/>
            <person name="Drula E."/>
            <person name="Hughes K.W."/>
            <person name="Mata J.L."/>
            <person name="Ishikawa N.K."/>
            <person name="Vargas-Isla R."/>
            <person name="Ushijima S."/>
            <person name="Smith C.A."/>
            <person name="Ahrendt S."/>
            <person name="Andreopoulos W."/>
            <person name="He G."/>
            <person name="Labutti K."/>
            <person name="Lipzen A."/>
            <person name="Ng V."/>
            <person name="Riley R."/>
            <person name="Sandor L."/>
            <person name="Barry K."/>
            <person name="Martinez A.T."/>
            <person name="Xiao Y."/>
            <person name="Gibbons J.G."/>
            <person name="Terashima K."/>
            <person name="Grigoriev I.V."/>
            <person name="Hibbett D.S."/>
        </authorList>
    </citation>
    <scope>NUCLEOTIDE SEQUENCE</scope>
    <source>
        <strain evidence="1">JLM2183</strain>
    </source>
</reference>
<name>A0A9W8ZUH8_9AGAR</name>
<sequence length="206" mass="22660">MSSNPTSSPATRRRRAQIACRNCRKRKIKVDICTSRALSCLIMFLPRKGLVCEYVAVGEPSPPSTPALERAGYAYASGSQFPDSAYSTQPLLNNQMTGYPTYPNMGVTPNNPAQLNSLRFPSEPHSTQAGPTFNKYYPPDYLASSNSAPSSWNHGQDSMRSNTFDNRLQYYTSMANPQNATLYDSQSYDTMNVTVGASKLAADTQL</sequence>
<dbReference type="EMBL" id="JAOTPV010000054">
    <property type="protein sequence ID" value="KAJ4466502.1"/>
    <property type="molecule type" value="Genomic_DNA"/>
</dbReference>
<dbReference type="InterPro" id="IPR001138">
    <property type="entry name" value="Zn2Cys6_DnaBD"/>
</dbReference>
<proteinExistence type="predicted"/>
<comment type="caution">
    <text evidence="1">The sequence shown here is derived from an EMBL/GenBank/DDBJ whole genome shotgun (WGS) entry which is preliminary data.</text>
</comment>
<dbReference type="GO" id="GO:0008270">
    <property type="term" value="F:zinc ion binding"/>
    <property type="evidence" value="ECO:0007669"/>
    <property type="project" value="InterPro"/>
</dbReference>
<dbReference type="GO" id="GO:0000981">
    <property type="term" value="F:DNA-binding transcription factor activity, RNA polymerase II-specific"/>
    <property type="evidence" value="ECO:0007669"/>
    <property type="project" value="InterPro"/>
</dbReference>
<dbReference type="CDD" id="cd00067">
    <property type="entry name" value="GAL4"/>
    <property type="match status" value="1"/>
</dbReference>
<protein>
    <submittedName>
        <fullName evidence="1">Uncharacterized protein</fullName>
    </submittedName>
</protein>
<gene>
    <name evidence="1" type="ORF">J3R30DRAFT_3412340</name>
</gene>
<evidence type="ECO:0000313" key="2">
    <source>
        <dbReference type="Proteomes" id="UP001150266"/>
    </source>
</evidence>
<dbReference type="AlphaFoldDB" id="A0A9W8ZUH8"/>
<evidence type="ECO:0000313" key="1">
    <source>
        <dbReference type="EMBL" id="KAJ4466502.1"/>
    </source>
</evidence>
<accession>A0A9W8ZUH8</accession>